<dbReference type="EMBL" id="CAJRST010006668">
    <property type="protein sequence ID" value="CAG5896156.1"/>
    <property type="molecule type" value="Genomic_DNA"/>
</dbReference>
<comment type="caution">
    <text evidence="1">The sequence shown here is derived from an EMBL/GenBank/DDBJ whole genome shotgun (WGS) entry which is preliminary data.</text>
</comment>
<organism evidence="1 2">
    <name type="scientific">Menidia menidia</name>
    <name type="common">Atlantic silverside</name>
    <dbReference type="NCBI Taxonomy" id="238744"/>
    <lineage>
        <taxon>Eukaryota</taxon>
        <taxon>Metazoa</taxon>
        <taxon>Chordata</taxon>
        <taxon>Craniata</taxon>
        <taxon>Vertebrata</taxon>
        <taxon>Euteleostomi</taxon>
        <taxon>Actinopterygii</taxon>
        <taxon>Neopterygii</taxon>
        <taxon>Teleostei</taxon>
        <taxon>Neoteleostei</taxon>
        <taxon>Acanthomorphata</taxon>
        <taxon>Ovalentaria</taxon>
        <taxon>Atherinomorphae</taxon>
        <taxon>Atheriniformes</taxon>
        <taxon>Atherinopsidae</taxon>
        <taxon>Menidiinae</taxon>
        <taxon>Menidia</taxon>
    </lineage>
</organism>
<name>A0A8S4AT09_9TELE</name>
<dbReference type="AlphaFoldDB" id="A0A8S4AT09"/>
<dbReference type="Proteomes" id="UP000677803">
    <property type="component" value="Unassembled WGS sequence"/>
</dbReference>
<accession>A0A8S4AT09</accession>
<sequence>MLVENHGTRCLDTTLETAVWAEEEKKSDLLICCFRRHINIAVASLAPIEADWPPHLLAVMRPGAYKDSLKRLGGSI</sequence>
<evidence type="ECO:0000313" key="1">
    <source>
        <dbReference type="EMBL" id="CAG5896156.1"/>
    </source>
</evidence>
<protein>
    <submittedName>
        <fullName evidence="1">(Atlantic silverside) hypothetical protein</fullName>
    </submittedName>
</protein>
<keyword evidence="2" id="KW-1185">Reference proteome</keyword>
<proteinExistence type="predicted"/>
<gene>
    <name evidence="1" type="ORF">MMEN_LOCUS7171</name>
</gene>
<reference evidence="1" key="1">
    <citation type="submission" date="2021-05" db="EMBL/GenBank/DDBJ databases">
        <authorList>
            <person name="Tigano A."/>
        </authorList>
    </citation>
    <scope>NUCLEOTIDE SEQUENCE</scope>
</reference>
<evidence type="ECO:0000313" key="2">
    <source>
        <dbReference type="Proteomes" id="UP000677803"/>
    </source>
</evidence>